<dbReference type="PANTHER" id="PTHR23235:SF176">
    <property type="entry name" value="C2H2-TYPE DOMAIN-CONTAINING PROTEIN"/>
    <property type="match status" value="1"/>
</dbReference>
<feature type="domain" description="C2H2-type" evidence="10">
    <location>
        <begin position="419"/>
        <end position="446"/>
    </location>
</feature>
<keyword evidence="7" id="KW-0539">Nucleus</keyword>
<dbReference type="FunFam" id="3.30.160.60:FF:001498">
    <property type="entry name" value="Zinc finger protein 404"/>
    <property type="match status" value="1"/>
</dbReference>
<evidence type="ECO:0000256" key="4">
    <source>
        <dbReference type="ARBA" id="ARBA00022737"/>
    </source>
</evidence>
<evidence type="ECO:0000259" key="10">
    <source>
        <dbReference type="PROSITE" id="PS50157"/>
    </source>
</evidence>
<keyword evidence="6" id="KW-0862">Zinc</keyword>
<name>A0AAJ7U925_PETMA</name>
<dbReference type="FunFam" id="3.30.160.60:FF:000774">
    <property type="entry name" value="Zinc finger protein"/>
    <property type="match status" value="1"/>
</dbReference>
<keyword evidence="11" id="KW-1185">Reference proteome</keyword>
<keyword evidence="3" id="KW-0479">Metal-binding</keyword>
<dbReference type="GO" id="GO:0008270">
    <property type="term" value="F:zinc ion binding"/>
    <property type="evidence" value="ECO:0007669"/>
    <property type="project" value="UniProtKB-KW"/>
</dbReference>
<dbReference type="FunFam" id="3.30.160.60:FF:002343">
    <property type="entry name" value="Zinc finger protein 33A"/>
    <property type="match status" value="1"/>
</dbReference>
<dbReference type="SUPFAM" id="SSF57667">
    <property type="entry name" value="beta-beta-alpha zinc fingers"/>
    <property type="match status" value="2"/>
</dbReference>
<reference evidence="12" key="1">
    <citation type="submission" date="2025-08" db="UniProtKB">
        <authorList>
            <consortium name="RefSeq"/>
        </authorList>
    </citation>
    <scope>IDENTIFICATION</scope>
    <source>
        <tissue evidence="12">Sperm</tissue>
    </source>
</reference>
<dbReference type="GO" id="GO:0000978">
    <property type="term" value="F:RNA polymerase II cis-regulatory region sequence-specific DNA binding"/>
    <property type="evidence" value="ECO:0007669"/>
    <property type="project" value="TreeGrafter"/>
</dbReference>
<evidence type="ECO:0000313" key="12">
    <source>
        <dbReference type="RefSeq" id="XP_032830508.1"/>
    </source>
</evidence>
<protein>
    <submittedName>
        <fullName evidence="12">B-cell lymphoma 6 protein homolog</fullName>
    </submittedName>
</protein>
<dbReference type="Pfam" id="PF00096">
    <property type="entry name" value="zf-C2H2"/>
    <property type="match status" value="4"/>
</dbReference>
<keyword evidence="5 8" id="KW-0863">Zinc-finger</keyword>
<feature type="domain" description="C2H2-type" evidence="10">
    <location>
        <begin position="503"/>
        <end position="530"/>
    </location>
</feature>
<feature type="domain" description="C2H2-type" evidence="10">
    <location>
        <begin position="475"/>
        <end position="502"/>
    </location>
</feature>
<feature type="region of interest" description="Disordered" evidence="9">
    <location>
        <begin position="331"/>
        <end position="353"/>
    </location>
</feature>
<evidence type="ECO:0000313" key="11">
    <source>
        <dbReference type="Proteomes" id="UP001318040"/>
    </source>
</evidence>
<dbReference type="InterPro" id="IPR013087">
    <property type="entry name" value="Znf_C2H2_type"/>
</dbReference>
<evidence type="ECO:0000256" key="7">
    <source>
        <dbReference type="ARBA" id="ARBA00023242"/>
    </source>
</evidence>
<evidence type="ECO:0000256" key="5">
    <source>
        <dbReference type="ARBA" id="ARBA00022771"/>
    </source>
</evidence>
<keyword evidence="4" id="KW-0677">Repeat</keyword>
<dbReference type="Proteomes" id="UP001318040">
    <property type="component" value="Chromosome 54"/>
</dbReference>
<dbReference type="SMART" id="SM00355">
    <property type="entry name" value="ZnF_C2H2"/>
    <property type="match status" value="4"/>
</dbReference>
<dbReference type="PROSITE" id="PS50157">
    <property type="entry name" value="ZINC_FINGER_C2H2_2"/>
    <property type="match status" value="4"/>
</dbReference>
<dbReference type="PANTHER" id="PTHR23235">
    <property type="entry name" value="KRUEPPEL-LIKE TRANSCRIPTION FACTOR"/>
    <property type="match status" value="1"/>
</dbReference>
<dbReference type="GO" id="GO:0000981">
    <property type="term" value="F:DNA-binding transcription factor activity, RNA polymerase II-specific"/>
    <property type="evidence" value="ECO:0007669"/>
    <property type="project" value="TreeGrafter"/>
</dbReference>
<gene>
    <name evidence="12" type="primary">LOC116954149</name>
</gene>
<evidence type="ECO:0000256" key="2">
    <source>
        <dbReference type="ARBA" id="ARBA00006991"/>
    </source>
</evidence>
<accession>A0AAJ7U925</accession>
<evidence type="ECO:0000256" key="6">
    <source>
        <dbReference type="ARBA" id="ARBA00022833"/>
    </source>
</evidence>
<evidence type="ECO:0000256" key="9">
    <source>
        <dbReference type="SAM" id="MobiDB-lite"/>
    </source>
</evidence>
<feature type="domain" description="C2H2-type" evidence="10">
    <location>
        <begin position="447"/>
        <end position="474"/>
    </location>
</feature>
<proteinExistence type="inferred from homology"/>
<dbReference type="Gene3D" id="3.30.160.60">
    <property type="entry name" value="Classic Zinc Finger"/>
    <property type="match status" value="4"/>
</dbReference>
<dbReference type="RefSeq" id="XP_032830508.1">
    <property type="nucleotide sequence ID" value="XM_032974617.1"/>
</dbReference>
<sequence length="530" mass="57174">MAAASVLTDASEDFPGWLRTHGVSANVASAIGSELGIQDGSVLRACVGDGRIRAELLAVARDRLPFGFYAVLRQVVGTLRRSSDDAGDAGDAGYGSGGGGVRSDAALGDLVDVLVALFSGLCRELTLTVRRLGSIDGRGYAAGGPSDDAADLSPGYGVAERDHSGESLRDYSRHDITDEYSNAELPANVQDLELEDDMTLRSDEVGEPTDSSSAHGPAWRGIKIEHDDGCSGEVLDPVHGTACGWNDVDSAEASSAFPAQNQDRPEMDGRSDFFIQGVTSLQSATKRPLRAARIKSYVQLQQQQQQQQLHHLQQQQQQQQLHHLQQQQQQQQQLHHLQQQQHQQQHQQQASEGVGGIAALGASGAATLSPLQPGQSRGQGPAAKWCAVLQRGRQNHGSATPGGGASSSSAAAAAAKKPYECRQCGRQFAKSIYLTVHMRIHTGEKPHGCEVCGQAFSQYSTWKRHLRTHTGEKPYRCDVCGRAFSHYTSLTSHVRRHTGEKPYRCDVCGRAFSQGSSMKTHMRTHLVKKS</sequence>
<dbReference type="InterPro" id="IPR036236">
    <property type="entry name" value="Znf_C2H2_sf"/>
</dbReference>
<comment type="similarity">
    <text evidence="2">Belongs to the krueppel C2H2-type zinc-finger protein family.</text>
</comment>
<dbReference type="FunFam" id="3.30.160.60:FF:000624">
    <property type="entry name" value="zinc finger protein 697"/>
    <property type="match status" value="1"/>
</dbReference>
<evidence type="ECO:0000256" key="8">
    <source>
        <dbReference type="PROSITE-ProRule" id="PRU00042"/>
    </source>
</evidence>
<dbReference type="AlphaFoldDB" id="A0AAJ7U925"/>
<feature type="compositionally biased region" description="Low complexity" evidence="9">
    <location>
        <begin position="331"/>
        <end position="349"/>
    </location>
</feature>
<evidence type="ECO:0000256" key="1">
    <source>
        <dbReference type="ARBA" id="ARBA00004123"/>
    </source>
</evidence>
<evidence type="ECO:0000256" key="3">
    <source>
        <dbReference type="ARBA" id="ARBA00022723"/>
    </source>
</evidence>
<dbReference type="KEGG" id="pmrn:116954149"/>
<dbReference type="PROSITE" id="PS00028">
    <property type="entry name" value="ZINC_FINGER_C2H2_1"/>
    <property type="match status" value="4"/>
</dbReference>
<dbReference type="GO" id="GO:0005634">
    <property type="term" value="C:nucleus"/>
    <property type="evidence" value="ECO:0007669"/>
    <property type="project" value="UniProtKB-SubCell"/>
</dbReference>
<organism evidence="11 12">
    <name type="scientific">Petromyzon marinus</name>
    <name type="common">Sea lamprey</name>
    <dbReference type="NCBI Taxonomy" id="7757"/>
    <lineage>
        <taxon>Eukaryota</taxon>
        <taxon>Metazoa</taxon>
        <taxon>Chordata</taxon>
        <taxon>Craniata</taxon>
        <taxon>Vertebrata</taxon>
        <taxon>Cyclostomata</taxon>
        <taxon>Hyperoartia</taxon>
        <taxon>Petromyzontiformes</taxon>
        <taxon>Petromyzontidae</taxon>
        <taxon>Petromyzon</taxon>
    </lineage>
</organism>
<comment type="subcellular location">
    <subcellularLocation>
        <location evidence="1">Nucleus</location>
    </subcellularLocation>
</comment>